<evidence type="ECO:0000313" key="3">
    <source>
        <dbReference type="Proteomes" id="UP000321367"/>
    </source>
</evidence>
<name>A0A5C7A3U6_9FLAO</name>
<keyword evidence="3" id="KW-1185">Reference proteome</keyword>
<proteinExistence type="predicted"/>
<feature type="domain" description="MobA/VirD2-like nuclease" evidence="1">
    <location>
        <begin position="17"/>
        <end position="146"/>
    </location>
</feature>
<organism evidence="2 3">
    <name type="scientific">Gillisia hiemivivida</name>
    <dbReference type="NCBI Taxonomy" id="291190"/>
    <lineage>
        <taxon>Bacteria</taxon>
        <taxon>Pseudomonadati</taxon>
        <taxon>Bacteroidota</taxon>
        <taxon>Flavobacteriia</taxon>
        <taxon>Flavobacteriales</taxon>
        <taxon>Flavobacteriaceae</taxon>
        <taxon>Gillisia</taxon>
    </lineage>
</organism>
<reference evidence="2 3" key="1">
    <citation type="submission" date="2019-08" db="EMBL/GenBank/DDBJ databases">
        <title>Genome sequence of Gillisia hiemivivida IC154 (type strain).</title>
        <authorList>
            <person name="Bowman J.P."/>
        </authorList>
    </citation>
    <scope>NUCLEOTIDE SEQUENCE [LARGE SCALE GENOMIC DNA]</scope>
    <source>
        <strain evidence="2 3">IC154</strain>
    </source>
</reference>
<dbReference type="EMBL" id="VORY01000001">
    <property type="protein sequence ID" value="TXD95499.1"/>
    <property type="molecule type" value="Genomic_DNA"/>
</dbReference>
<dbReference type="Pfam" id="PF03432">
    <property type="entry name" value="Relaxase"/>
    <property type="match status" value="1"/>
</dbReference>
<dbReference type="AlphaFoldDB" id="A0A5C7A3U6"/>
<dbReference type="OrthoDB" id="3035232at2"/>
<accession>A0A5C7A3U6</accession>
<evidence type="ECO:0000259" key="1">
    <source>
        <dbReference type="Pfam" id="PF03432"/>
    </source>
</evidence>
<dbReference type="RefSeq" id="WP_146928128.1">
    <property type="nucleotide sequence ID" value="NZ_CBCSHZ010000002.1"/>
</dbReference>
<sequence length="288" mass="32630">MIGKGNSIARTGASIDYGWNQEKDAEVVLKEYLAGDTPQEITEEFKIIQSQNERCINNTLSFILSPTIEDGKDLSVKDLEELSKKFLKEMNLQNNQSIGFVHRDKEHTHVHINTNRIGFDGKAYNDSFIGKRSQLAADNVAKELGLTRVREVQQQKLQELNPQRLAIKQINDRVLETRPKSLDEYINKMKEHQVKVIPSINKSNQIQGFRFEYKGINLKGSDVHRSMTGGKLIGDITRNSAYIRMKEVPNSLKLMDKTVQVSTNMAASIAKNLVKQVIKRSLDTGIGF</sequence>
<evidence type="ECO:0000313" key="2">
    <source>
        <dbReference type="EMBL" id="TXD95499.1"/>
    </source>
</evidence>
<comment type="caution">
    <text evidence="2">The sequence shown here is derived from an EMBL/GenBank/DDBJ whole genome shotgun (WGS) entry which is preliminary data.</text>
</comment>
<dbReference type="InterPro" id="IPR005094">
    <property type="entry name" value="Endonuclease_MobA/VirD2"/>
</dbReference>
<protein>
    <submittedName>
        <fullName evidence="2">Mobilization protein</fullName>
    </submittedName>
</protein>
<gene>
    <name evidence="2" type="ORF">ES724_00240</name>
</gene>
<dbReference type="Proteomes" id="UP000321367">
    <property type="component" value="Unassembled WGS sequence"/>
</dbReference>